<comment type="caution">
    <text evidence="5">Lacks conserved residue(s) required for the propagation of feature annotation.</text>
</comment>
<keyword evidence="3 5" id="KW-1015">Disulfide bond</keyword>
<dbReference type="SMART" id="SM00032">
    <property type="entry name" value="CCP"/>
    <property type="match status" value="7"/>
</dbReference>
<dbReference type="Proteomes" id="UP000225706">
    <property type="component" value="Unassembled WGS sequence"/>
</dbReference>
<dbReference type="Gene3D" id="2.10.70.10">
    <property type="entry name" value="Complement Module, domain 1"/>
    <property type="match status" value="7"/>
</dbReference>
<dbReference type="SUPFAM" id="SSF63825">
    <property type="entry name" value="YWTD domain"/>
    <property type="match status" value="1"/>
</dbReference>
<keyword evidence="1 5" id="KW-0768">Sushi</keyword>
<proteinExistence type="predicted"/>
<reference evidence="8" key="1">
    <citation type="journal article" date="2017" name="bioRxiv">
        <title>Comparative analysis of the genomes of Stylophora pistillata and Acropora digitifera provides evidence for extensive differences between species of corals.</title>
        <authorList>
            <person name="Voolstra C.R."/>
            <person name="Li Y."/>
            <person name="Liew Y.J."/>
            <person name="Baumgarten S."/>
            <person name="Zoccola D."/>
            <person name="Flot J.-F."/>
            <person name="Tambutte S."/>
            <person name="Allemand D."/>
            <person name="Aranda M."/>
        </authorList>
    </citation>
    <scope>NUCLEOTIDE SEQUENCE [LARGE SCALE GENOMIC DNA]</scope>
</reference>
<evidence type="ECO:0000256" key="5">
    <source>
        <dbReference type="PROSITE-ProRule" id="PRU00302"/>
    </source>
</evidence>
<sequence>MMFWETDTEIEKSALNGTQRVVMVRKMTNCPRGITLDRQRKLVFWVEDCGNRIDSSDYNGNNRKLLIQIGDASDYFYGVVFTASSLFVGGYRSGTIFKVNTASGAVVNSVQIPFHGIQGVAEYDCTLHPPAITCPGMHSPTNGITFGCSGNATESYDTVCHFGCSNGYIGSGSQSRRCQQNGTWSGREFVCGIINCTSLTIDSGGPLRIGNCGNHYEEKCNFSCPIGYRLNGSSELTCVAPGNKYPGMWDNSLPTCEAITCPGLSSPMNGTRIGCSVNETEYYDTVCQFTCNNGFIGSGSPSRKCQQNGTWSGQQFSCEIINCSSLTIDPGGPLSMSYCGNQHGAKCNFSCPIGYRLNGSSVITCVAPGNQNPGVWNDSVPTCEVVMCPVPMPPANGFRQGCTGNATKYPYSTECQFSCIEGYTRNGSSLRKCQDNGLWSGGGDFYCERILCESLQLPPSMRMNGSCSPLPGNACQFTCKRGFNLIGSAVRWCDKDGSWTGMQPRCEVVACPMLSLPTYGVLLGCNTNTTQMLYGSECRFSCEDGSIATGSTGRRCTENGTWTGTDL</sequence>
<evidence type="ECO:0000256" key="3">
    <source>
        <dbReference type="ARBA" id="ARBA00023157"/>
    </source>
</evidence>
<dbReference type="InterPro" id="IPR050350">
    <property type="entry name" value="Compl-Cell_Adhes-Reg"/>
</dbReference>
<dbReference type="PANTHER" id="PTHR19325:SF560">
    <property type="entry name" value="SUSHI, VON WILLEBRAND FACTOR TYPE A, EGF AND PENTRAXIN DOMAIN-CONTAINING PROTEIN 1"/>
    <property type="match status" value="1"/>
</dbReference>
<comment type="caution">
    <text evidence="7">The sequence shown here is derived from an EMBL/GenBank/DDBJ whole genome shotgun (WGS) entry which is preliminary data.</text>
</comment>
<dbReference type="CDD" id="cd00033">
    <property type="entry name" value="CCP"/>
    <property type="match status" value="7"/>
</dbReference>
<feature type="domain" description="Sushi" evidence="6">
    <location>
        <begin position="509"/>
        <end position="567"/>
    </location>
</feature>
<feature type="domain" description="Sushi" evidence="6">
    <location>
        <begin position="259"/>
        <end position="320"/>
    </location>
</feature>
<dbReference type="InterPro" id="IPR011042">
    <property type="entry name" value="6-blade_b-propeller_TolB-like"/>
</dbReference>
<evidence type="ECO:0000256" key="1">
    <source>
        <dbReference type="ARBA" id="ARBA00022659"/>
    </source>
</evidence>
<keyword evidence="4" id="KW-0325">Glycoprotein</keyword>
<organism evidence="7 8">
    <name type="scientific">Stylophora pistillata</name>
    <name type="common">Smooth cauliflower coral</name>
    <dbReference type="NCBI Taxonomy" id="50429"/>
    <lineage>
        <taxon>Eukaryota</taxon>
        <taxon>Metazoa</taxon>
        <taxon>Cnidaria</taxon>
        <taxon>Anthozoa</taxon>
        <taxon>Hexacorallia</taxon>
        <taxon>Scleractinia</taxon>
        <taxon>Astrocoeniina</taxon>
        <taxon>Pocilloporidae</taxon>
        <taxon>Stylophora</taxon>
    </lineage>
</organism>
<accession>A0A2B4S433</accession>
<feature type="domain" description="Sushi" evidence="6">
    <location>
        <begin position="321"/>
        <end position="385"/>
    </location>
</feature>
<keyword evidence="8" id="KW-1185">Reference proteome</keyword>
<gene>
    <name evidence="7" type="primary">SELE</name>
    <name evidence="7" type="ORF">AWC38_SpisGene11615</name>
</gene>
<keyword evidence="2" id="KW-0677">Repeat</keyword>
<feature type="disulfide bond" evidence="5">
    <location>
        <begin position="479"/>
        <end position="506"/>
    </location>
</feature>
<feature type="domain" description="Sushi" evidence="6">
    <location>
        <begin position="450"/>
        <end position="508"/>
    </location>
</feature>
<dbReference type="InterPro" id="IPR000436">
    <property type="entry name" value="Sushi_SCR_CCP_dom"/>
</dbReference>
<dbReference type="SUPFAM" id="SSF57535">
    <property type="entry name" value="Complement control module/SCR domain"/>
    <property type="match status" value="7"/>
</dbReference>
<feature type="domain" description="Sushi" evidence="6">
    <location>
        <begin position="194"/>
        <end position="258"/>
    </location>
</feature>
<dbReference type="OrthoDB" id="155976at2759"/>
<name>A0A2B4S433_STYPI</name>
<evidence type="ECO:0000259" key="6">
    <source>
        <dbReference type="PROSITE" id="PS50923"/>
    </source>
</evidence>
<evidence type="ECO:0000256" key="2">
    <source>
        <dbReference type="ARBA" id="ARBA00022737"/>
    </source>
</evidence>
<evidence type="ECO:0000256" key="4">
    <source>
        <dbReference type="ARBA" id="ARBA00023180"/>
    </source>
</evidence>
<dbReference type="PANTHER" id="PTHR19325">
    <property type="entry name" value="COMPLEMENT COMPONENT-RELATED SUSHI DOMAIN-CONTAINING"/>
    <property type="match status" value="1"/>
</dbReference>
<dbReference type="Gene3D" id="2.120.10.30">
    <property type="entry name" value="TolB, C-terminal domain"/>
    <property type="match status" value="1"/>
</dbReference>
<dbReference type="AlphaFoldDB" id="A0A2B4S433"/>
<dbReference type="InterPro" id="IPR035976">
    <property type="entry name" value="Sushi/SCR/CCP_sf"/>
</dbReference>
<dbReference type="EMBL" id="LSMT01000195">
    <property type="protein sequence ID" value="PFX23813.1"/>
    <property type="molecule type" value="Genomic_DNA"/>
</dbReference>
<feature type="domain" description="Sushi" evidence="6">
    <location>
        <begin position="386"/>
        <end position="449"/>
    </location>
</feature>
<evidence type="ECO:0000313" key="8">
    <source>
        <dbReference type="Proteomes" id="UP000225706"/>
    </source>
</evidence>
<keyword evidence="7" id="KW-0430">Lectin</keyword>
<feature type="disulfide bond" evidence="5">
    <location>
        <begin position="291"/>
        <end position="318"/>
    </location>
</feature>
<dbReference type="PROSITE" id="PS50923">
    <property type="entry name" value="SUSHI"/>
    <property type="match status" value="7"/>
</dbReference>
<dbReference type="GO" id="GO:0030246">
    <property type="term" value="F:carbohydrate binding"/>
    <property type="evidence" value="ECO:0007669"/>
    <property type="project" value="UniProtKB-KW"/>
</dbReference>
<dbReference type="Pfam" id="PF00084">
    <property type="entry name" value="Sushi"/>
    <property type="match status" value="7"/>
</dbReference>
<feature type="disulfide bond" evidence="5">
    <location>
        <begin position="164"/>
        <end position="191"/>
    </location>
</feature>
<evidence type="ECO:0000313" key="7">
    <source>
        <dbReference type="EMBL" id="PFX23813.1"/>
    </source>
</evidence>
<protein>
    <submittedName>
        <fullName evidence="7">E-selectin</fullName>
    </submittedName>
</protein>
<feature type="domain" description="Sushi" evidence="6">
    <location>
        <begin position="132"/>
        <end position="193"/>
    </location>
</feature>